<feature type="domain" description="Peptidase S26" evidence="8">
    <location>
        <begin position="449"/>
        <end position="483"/>
    </location>
</feature>
<proteinExistence type="inferred from homology"/>
<feature type="transmembrane region" description="Helical" evidence="7">
    <location>
        <begin position="130"/>
        <end position="149"/>
    </location>
</feature>
<dbReference type="Pfam" id="PF10502">
    <property type="entry name" value="Peptidase_S26"/>
    <property type="match status" value="2"/>
</dbReference>
<dbReference type="PRINTS" id="PR00727">
    <property type="entry name" value="LEADERPTASE"/>
</dbReference>
<dbReference type="InterPro" id="IPR000223">
    <property type="entry name" value="Pept_S26A_signal_pept_1"/>
</dbReference>
<evidence type="ECO:0000256" key="4">
    <source>
        <dbReference type="ARBA" id="ARBA00019232"/>
    </source>
</evidence>
<dbReference type="SUPFAM" id="SSF51306">
    <property type="entry name" value="LexA/Signal peptidase"/>
    <property type="match status" value="2"/>
</dbReference>
<feature type="transmembrane region" description="Helical" evidence="7">
    <location>
        <begin position="6"/>
        <end position="28"/>
    </location>
</feature>
<organism evidence="9 10">
    <name type="scientific">Candidatus Pseudobacter hemicellulosilyticus</name>
    <dbReference type="NCBI Taxonomy" id="3121375"/>
    <lineage>
        <taxon>Bacteria</taxon>
        <taxon>Pseudomonadati</taxon>
        <taxon>Bacteroidota</taxon>
        <taxon>Chitinophagia</taxon>
        <taxon>Chitinophagales</taxon>
        <taxon>Chitinophagaceae</taxon>
        <taxon>Pseudobacter</taxon>
    </lineage>
</organism>
<evidence type="ECO:0000256" key="3">
    <source>
        <dbReference type="ARBA" id="ARBA00013208"/>
    </source>
</evidence>
<comment type="similarity">
    <text evidence="2 7">Belongs to the peptidase S26 family.</text>
</comment>
<dbReference type="InterPro" id="IPR036286">
    <property type="entry name" value="LexA/Signal_pep-like_sf"/>
</dbReference>
<keyword evidence="5 7" id="KW-0378">Hydrolase</keyword>
<accession>A0AAJ5WPI9</accession>
<sequence>MSFHDLSVIILISLLIVWLPSFGMAKLFEKAGIPSWKAYVPFYNTWEILKVTRFRKHWFFWQFIPVVGWFISLWLLVEFVKLFGKHSFWSHAATVLVPFLYFPYLAYHKDTRYVGYEVARKHKKSAVREWIDAGVFAIVAATLIRTFVFEAYTIPTGSMEKTLLVNDFLFVSKLSYGPRIPNTPLAFPFVHHTMPITNSKSYSELIKLPYTRWFPRPVKRNDVVVFNFPAGDTLTREFDSKEPYYDLIRARGRDRVWDELTVTTRPVDKRENYIKRCVAIAGDTIQLIDGILYVNNEKAFISPTASTFYYVYTTGEMDEKVLRDEGILLSKDPESTDMMAIQGGYVMNLSLTELEIIKKIPGFKSAELAIDNNYDPKIFPNDTTYFKWTVDNFGKLWIPKKGASISLTPQNVLLYKRCISVYENNTWEENAGKIYINGQPADSYTFKMDYFWMMGDNRHKSQDSRYWGFVPEDHVVGGAWMIWMSWDEGVRWNRLFKKIR</sequence>
<evidence type="ECO:0000256" key="6">
    <source>
        <dbReference type="PIRSR" id="PIRSR600223-1"/>
    </source>
</evidence>
<dbReference type="InterPro" id="IPR043739">
    <property type="entry name" value="DUF5684"/>
</dbReference>
<dbReference type="Gene3D" id="2.10.109.10">
    <property type="entry name" value="Umud Fragment, subunit A"/>
    <property type="match status" value="2"/>
</dbReference>
<evidence type="ECO:0000256" key="7">
    <source>
        <dbReference type="RuleBase" id="RU362042"/>
    </source>
</evidence>
<evidence type="ECO:0000259" key="8">
    <source>
        <dbReference type="Pfam" id="PF10502"/>
    </source>
</evidence>
<dbReference type="InterPro" id="IPR019533">
    <property type="entry name" value="Peptidase_S26"/>
</dbReference>
<keyword evidence="7" id="KW-0812">Transmembrane</keyword>
<feature type="transmembrane region" description="Helical" evidence="7">
    <location>
        <begin position="58"/>
        <end position="76"/>
    </location>
</feature>
<feature type="active site" evidence="6">
    <location>
        <position position="158"/>
    </location>
</feature>
<comment type="caution">
    <text evidence="7">Lacks conserved residue(s) required for the propagation of feature annotation.</text>
</comment>
<comment type="subcellular location">
    <subcellularLocation>
        <location evidence="7">Membrane</location>
        <topology evidence="7">Single-pass type II membrane protein</topology>
    </subcellularLocation>
</comment>
<evidence type="ECO:0000313" key="10">
    <source>
        <dbReference type="Proteomes" id="UP001220610"/>
    </source>
</evidence>
<dbReference type="Pfam" id="PF18936">
    <property type="entry name" value="DUF5684"/>
    <property type="match status" value="1"/>
</dbReference>
<dbReference type="GO" id="GO:0004252">
    <property type="term" value="F:serine-type endopeptidase activity"/>
    <property type="evidence" value="ECO:0007669"/>
    <property type="project" value="InterPro"/>
</dbReference>
<dbReference type="EC" id="3.4.21.89" evidence="3 7"/>
<dbReference type="NCBIfam" id="TIGR02227">
    <property type="entry name" value="sigpep_I_bact"/>
    <property type="match status" value="1"/>
</dbReference>
<comment type="catalytic activity">
    <reaction evidence="1 7">
        <text>Cleavage of hydrophobic, N-terminal signal or leader sequences from secreted and periplasmic proteins.</text>
        <dbReference type="EC" id="3.4.21.89"/>
    </reaction>
</comment>
<evidence type="ECO:0000313" key="9">
    <source>
        <dbReference type="EMBL" id="WEK34392.1"/>
    </source>
</evidence>
<reference evidence="9" key="1">
    <citation type="submission" date="2023-03" db="EMBL/GenBank/DDBJ databases">
        <title>Andean soil-derived lignocellulolytic bacterial consortium as a source of novel taxa and putative plastic-active enzymes.</title>
        <authorList>
            <person name="Diaz-Garcia L."/>
            <person name="Chuvochina M."/>
            <person name="Feuerriegel G."/>
            <person name="Bunk B."/>
            <person name="Sproer C."/>
            <person name="Streit W.R."/>
            <person name="Rodriguez L.M."/>
            <person name="Overmann J."/>
            <person name="Jimenez D.J."/>
        </authorList>
    </citation>
    <scope>NUCLEOTIDE SEQUENCE</scope>
    <source>
        <strain evidence="9">MAG 7</strain>
    </source>
</reference>
<dbReference type="PANTHER" id="PTHR43390">
    <property type="entry name" value="SIGNAL PEPTIDASE I"/>
    <property type="match status" value="1"/>
</dbReference>
<dbReference type="CDD" id="cd06530">
    <property type="entry name" value="S26_SPase_I"/>
    <property type="match status" value="2"/>
</dbReference>
<dbReference type="AlphaFoldDB" id="A0AAJ5WPI9"/>
<dbReference type="EMBL" id="CP119311">
    <property type="protein sequence ID" value="WEK34392.1"/>
    <property type="molecule type" value="Genomic_DNA"/>
</dbReference>
<feature type="active site" evidence="6">
    <location>
        <position position="275"/>
    </location>
</feature>
<protein>
    <recommendedName>
        <fullName evidence="4 7">Signal peptidase I</fullName>
        <ecNumber evidence="3 7">3.4.21.89</ecNumber>
    </recommendedName>
</protein>
<evidence type="ECO:0000256" key="1">
    <source>
        <dbReference type="ARBA" id="ARBA00000677"/>
    </source>
</evidence>
<gene>
    <name evidence="9" type="primary">lepB</name>
    <name evidence="9" type="ORF">P0Y53_18045</name>
</gene>
<evidence type="ECO:0000256" key="5">
    <source>
        <dbReference type="ARBA" id="ARBA00022801"/>
    </source>
</evidence>
<dbReference type="GO" id="GO:0006465">
    <property type="term" value="P:signal peptide processing"/>
    <property type="evidence" value="ECO:0007669"/>
    <property type="project" value="InterPro"/>
</dbReference>
<dbReference type="GO" id="GO:0009003">
    <property type="term" value="F:signal peptidase activity"/>
    <property type="evidence" value="ECO:0007669"/>
    <property type="project" value="UniProtKB-EC"/>
</dbReference>
<dbReference type="GO" id="GO:0016020">
    <property type="term" value="C:membrane"/>
    <property type="evidence" value="ECO:0007669"/>
    <property type="project" value="UniProtKB-SubCell"/>
</dbReference>
<dbReference type="InterPro" id="IPR019758">
    <property type="entry name" value="Pept_S26A_signal_pept_1_CS"/>
</dbReference>
<name>A0AAJ5WPI9_9BACT</name>
<dbReference type="PROSITE" id="PS00761">
    <property type="entry name" value="SPASE_I_3"/>
    <property type="match status" value="1"/>
</dbReference>
<evidence type="ECO:0000256" key="2">
    <source>
        <dbReference type="ARBA" id="ARBA00009370"/>
    </source>
</evidence>
<keyword evidence="7" id="KW-0645">Protease</keyword>
<feature type="domain" description="Peptidase S26" evidence="8">
    <location>
        <begin position="128"/>
        <end position="299"/>
    </location>
</feature>
<keyword evidence="7" id="KW-0472">Membrane</keyword>
<keyword evidence="7" id="KW-1133">Transmembrane helix</keyword>
<feature type="transmembrane region" description="Helical" evidence="7">
    <location>
        <begin position="88"/>
        <end position="107"/>
    </location>
</feature>
<dbReference type="PANTHER" id="PTHR43390:SF1">
    <property type="entry name" value="CHLOROPLAST PROCESSING PEPTIDASE"/>
    <property type="match status" value="1"/>
</dbReference>
<dbReference type="Proteomes" id="UP001220610">
    <property type="component" value="Chromosome"/>
</dbReference>